<evidence type="ECO:0000256" key="11">
    <source>
        <dbReference type="ARBA" id="ARBA00034050"/>
    </source>
</evidence>
<dbReference type="InterPro" id="IPR000172">
    <property type="entry name" value="GMC_OxRdtase_N"/>
</dbReference>
<dbReference type="Pfam" id="PF00732">
    <property type="entry name" value="GMC_oxred_N"/>
    <property type="match status" value="3"/>
</dbReference>
<evidence type="ECO:0000256" key="13">
    <source>
        <dbReference type="RuleBase" id="RU003968"/>
    </source>
</evidence>
<dbReference type="Proteomes" id="UP000284842">
    <property type="component" value="Unassembled WGS sequence"/>
</dbReference>
<feature type="domain" description="Glucose-methanol-choline oxidoreductase N-terminal" evidence="16">
    <location>
        <begin position="1135"/>
        <end position="1158"/>
    </location>
</feature>
<comment type="function">
    <text evidence="7">Catalyzes the single-oxidation or sequential double oxidation reaction of carbohydrates primarily at carbon-2 and/or carbon-3 with the concomitant reduction of the flavin. The enzyme exhibits a broad sugar substrate specificity, oxidizing different aldopyranoses to the corresponding C-1, C-2, C-3 or C-1,2, C-2,3 and C-3,4 (di)dehydro sugars with substrate-specific regioselectivity. Accepts only a narrow range of electron acceptors such as substituted benzoquinones and complexed metal ions and reacts extremely slowly with O(2) as acceptor. May play a role in the natural recycling of plant matter by oxidizing all major monosaccharides in lignocellulose and by reducing quinone compounds or reactive radical species generated during lignin depolymerization.</text>
</comment>
<accession>A0A409VB76</accession>
<evidence type="ECO:0000259" key="17">
    <source>
        <dbReference type="PROSITE" id="PS00624"/>
    </source>
</evidence>
<dbReference type="InterPro" id="IPR036188">
    <property type="entry name" value="FAD/NAD-bd_sf"/>
</dbReference>
<feature type="domain" description="Glucose-methanol-choline oxidoreductase N-terminal" evidence="17">
    <location>
        <begin position="273"/>
        <end position="287"/>
    </location>
</feature>
<dbReference type="SUPFAM" id="SSF54373">
    <property type="entry name" value="FAD-linked reductases, C-terminal domain"/>
    <property type="match status" value="3"/>
</dbReference>
<evidence type="ECO:0000313" key="18">
    <source>
        <dbReference type="EMBL" id="PPQ64204.1"/>
    </source>
</evidence>
<comment type="caution">
    <text evidence="18">The sequence shown here is derived from an EMBL/GenBank/DDBJ whole genome shotgun (WGS) entry which is preliminary data.</text>
</comment>
<dbReference type="OrthoDB" id="269227at2759"/>
<reference evidence="18 19" key="1">
    <citation type="journal article" date="2018" name="Evol. Lett.">
        <title>Horizontal gene cluster transfer increased hallucinogenic mushroom diversity.</title>
        <authorList>
            <person name="Reynolds H.T."/>
            <person name="Vijayakumar V."/>
            <person name="Gluck-Thaler E."/>
            <person name="Korotkin H.B."/>
            <person name="Matheny P.B."/>
            <person name="Slot J.C."/>
        </authorList>
    </citation>
    <scope>NUCLEOTIDE SEQUENCE [LARGE SCALE GENOMIC DNA]</scope>
    <source>
        <strain evidence="18 19">2629</strain>
    </source>
</reference>
<evidence type="ECO:0000256" key="8">
    <source>
        <dbReference type="ARBA" id="ARBA00033986"/>
    </source>
</evidence>
<name>A0A409VB76_9AGAR</name>
<evidence type="ECO:0000313" key="19">
    <source>
        <dbReference type="Proteomes" id="UP000284842"/>
    </source>
</evidence>
<feature type="domain" description="Glucose-methanol-choline oxidoreductase N-terminal" evidence="16">
    <location>
        <begin position="91"/>
        <end position="114"/>
    </location>
</feature>
<dbReference type="SUPFAM" id="SSF51905">
    <property type="entry name" value="FAD/NAD(P)-binding domain"/>
    <property type="match status" value="3"/>
</dbReference>
<dbReference type="PANTHER" id="PTHR11552:SF119">
    <property type="entry name" value="GLUCOSE-METHANOL-CHOLINE OXIDOREDUCTASE N-TERMINAL DOMAIN-CONTAINING PROTEIN"/>
    <property type="match status" value="1"/>
</dbReference>
<proteinExistence type="inferred from homology"/>
<dbReference type="Pfam" id="PF05199">
    <property type="entry name" value="GMC_oxred_C"/>
    <property type="match status" value="3"/>
</dbReference>
<dbReference type="PANTHER" id="PTHR11552">
    <property type="entry name" value="GLUCOSE-METHANOL-CHOLINE GMC OXIDOREDUCTASE"/>
    <property type="match status" value="1"/>
</dbReference>
<evidence type="ECO:0000256" key="14">
    <source>
        <dbReference type="SAM" id="Coils"/>
    </source>
</evidence>
<evidence type="ECO:0000256" key="15">
    <source>
        <dbReference type="SAM" id="MobiDB-lite"/>
    </source>
</evidence>
<protein>
    <recommendedName>
        <fullName evidence="5">pyranose dehydrogenase (acceptor)</fullName>
        <ecNumber evidence="5">1.1.99.29</ecNumber>
    </recommendedName>
</protein>
<dbReference type="InParanoid" id="A0A409VB76"/>
<dbReference type="Gene3D" id="3.50.50.60">
    <property type="entry name" value="FAD/NAD(P)-binding domain"/>
    <property type="match status" value="3"/>
</dbReference>
<keyword evidence="6" id="KW-0964">Secreted</keyword>
<evidence type="ECO:0000256" key="3">
    <source>
        <dbReference type="ARBA" id="ARBA00010790"/>
    </source>
</evidence>
<evidence type="ECO:0000256" key="1">
    <source>
        <dbReference type="ARBA" id="ARBA00001974"/>
    </source>
</evidence>
<organism evidence="18 19">
    <name type="scientific">Panaeolus cyanescens</name>
    <dbReference type="NCBI Taxonomy" id="181874"/>
    <lineage>
        <taxon>Eukaryota</taxon>
        <taxon>Fungi</taxon>
        <taxon>Dikarya</taxon>
        <taxon>Basidiomycota</taxon>
        <taxon>Agaricomycotina</taxon>
        <taxon>Agaricomycetes</taxon>
        <taxon>Agaricomycetidae</taxon>
        <taxon>Agaricales</taxon>
        <taxon>Agaricineae</taxon>
        <taxon>Galeropsidaceae</taxon>
        <taxon>Panaeolus</taxon>
    </lineage>
</organism>
<dbReference type="PROSITE" id="PS00623">
    <property type="entry name" value="GMC_OXRED_1"/>
    <property type="match status" value="3"/>
</dbReference>
<evidence type="ECO:0000256" key="10">
    <source>
        <dbReference type="ARBA" id="ARBA00034029"/>
    </source>
</evidence>
<comment type="catalytic activity">
    <reaction evidence="11">
        <text>a pyranoside + acceptor = a pyranosid-3-ulose + reduced acceptor.</text>
        <dbReference type="EC" id="1.1.99.29"/>
    </reaction>
</comment>
<evidence type="ECO:0000256" key="4">
    <source>
        <dbReference type="ARBA" id="ARBA00011245"/>
    </source>
</evidence>
<dbReference type="EMBL" id="NHTK01006091">
    <property type="protein sequence ID" value="PPQ64204.1"/>
    <property type="molecule type" value="Genomic_DNA"/>
</dbReference>
<comment type="cofactor">
    <cofactor evidence="1">
        <name>FAD</name>
        <dbReference type="ChEBI" id="CHEBI:57692"/>
    </cofactor>
</comment>
<dbReference type="Pfam" id="PF25534">
    <property type="entry name" value="DUF7918"/>
    <property type="match status" value="1"/>
</dbReference>
<feature type="domain" description="Glucose-methanol-choline oxidoreductase N-terminal" evidence="17">
    <location>
        <begin position="803"/>
        <end position="817"/>
    </location>
</feature>
<gene>
    <name evidence="18" type="ORF">CVT24_008622</name>
</gene>
<keyword evidence="19" id="KW-1185">Reference proteome</keyword>
<evidence type="ECO:0000256" key="9">
    <source>
        <dbReference type="ARBA" id="ARBA00034010"/>
    </source>
</evidence>
<evidence type="ECO:0000256" key="12">
    <source>
        <dbReference type="ARBA" id="ARBA00034059"/>
    </source>
</evidence>
<evidence type="ECO:0000256" key="6">
    <source>
        <dbReference type="ARBA" id="ARBA00022525"/>
    </source>
</evidence>
<evidence type="ECO:0000256" key="5">
    <source>
        <dbReference type="ARBA" id="ARBA00013177"/>
    </source>
</evidence>
<dbReference type="GO" id="GO:0050660">
    <property type="term" value="F:flavin adenine dinucleotide binding"/>
    <property type="evidence" value="ECO:0007669"/>
    <property type="project" value="InterPro"/>
</dbReference>
<dbReference type="GO" id="GO:0005576">
    <property type="term" value="C:extracellular region"/>
    <property type="evidence" value="ECO:0007669"/>
    <property type="project" value="UniProtKB-SubCell"/>
</dbReference>
<comment type="similarity">
    <text evidence="3 13">Belongs to the GMC oxidoreductase family.</text>
</comment>
<dbReference type="STRING" id="181874.A0A409VB76"/>
<sequence>MSSPLTSRESQYDIIFAGGGPCSCIAASRLLNADPNLRILIVEYGSSTENVARHIQPGQFMRMQADPDVLHFHVAKPSASLAGRSPIVPSGKAVGGGSSVNFMVYTRASASDYDDWEQVHGNRGWGSDSLVPLLKKAETYQEEDTNGTHGRSGPIKASFAQDSIQVGNDFLAAAKSYDKVRGFTEDLNGFYECDKYGRWARYVDKTTGTRSDVPHHYIYNKPKTPNLTILTKRVVDSVIIENGRAVGIKYQGLEDPSSTSSARATKMVVLGAGAFGSPAILERSGIGSAKVLQQHGIPQVVDLPGVGENYMDHNLMFIVYHAAPEVESLDEIFYGTQEQLERNVKVWTDTRKGLMTHNSLDAGIKMRPDAKELKEMSPEINEWWNSYFAIGPDKPLALMCAMAAHVGGVPPSLTFEQRYFTMAYFLGYPASTGYTHISSKDPTTAIDFHAGFLDNPADLVSLRWAYKKTRELARRMACYRGEAQHAHPLFNSGSAAAVVPVDTPHSADEPDIIYTPEDDACIDDFSRLKVATTWHSCGTCAMKPRDKGGVVDERLNVYGVQGLKVAAGIQIVEYGPSTQNVARHIQPAQFMKMQTDPDVMHFRVAKPSDSLGGRSPVVASGKAVGGGSSVNFMVYTRAFASDYNDWENVHGNRGWGTDALLPLIKKAETYQEEDTNETHGTSGPIKVSFARDSTRVGNDFLDAARSYDKERTFTEDVNGFNECDKYGKWARYIDNSTGTRSDVPHHYIYNKPQTDNLTILTRHVVDSVIIENGRAVGINYQSLETPGVLHSAYAAKMVVLGAGAFGSPAILERSGIGSPKVLKQHGISQVVDLPGVGENYMDHSLILVTYHAAPEIESFDEIFYGTEEQLGRQAKVWSDTNKGLMAHNALDAGVKMRPNLKELQSMSPYIDEWWNSYFAVAPDKPLAIVYTMSAHGESAPPSLQFEQNPADLVSLRWIYKKSRELARRMACYRGEAQHTHPTFSSSSAAAVIPIDKPHAADEADIVYTPDDDESIDDYIRRSVITMSHSCGTCAMKPREKGGVVDENLNVYGVRNLKIADCSIFPGNVGANTYNTAIAIGEKAAIVEYGEHTHNNIRHIQPARCFNLLTDPTVFHYHVGKPSASLGGRAPIVPSGKAVGGGSTVNFMAYTRGAASDYDDWENIHGNKGWGSDSLIPLVKKAETYQEEDVNGSHGIEGPIKVSFATDLHQIGDHFLDAARRYDKTRESTQDTNDFYECNKYGKWAKYVDKETGRRSDVPHHYIYNKPDYEKSNLTILTKCAVDSVIIEDGQAVGVKYQSVEQPDAGITSVRATKLVVLGAGAFGSPAILERSGIGSATILQQLDIPVVVDLPGVGEHYMDHLTTHIGFSGTPDIETLDEIFFMHQDKIEHYSSIWSETVNADCFVSPSLISGLDAIIKIRPDADDLKSMSPALDQHWNQYLANAPDKPLLALYPLAFTPRRPPSLPMEEKAFSMCVLLAYPVSTGHTHITSKDALAPRADFEPGFLDHPADVVAVRWFYKKARELARRMKCYRGEFATAHPEFDPNSPAAVVPTDSPRDETAPDVVYTDADDERIDDYMRKTVQTTWHSCGTCAMKPRDKGGVVDDRLNVYGVEKLKVAEAGKNFEACVHDTLRIYSHSVATMVDGTQAPSNKLMRASRSINSGDVQIGPQLPTVKVPGFETSRVSFQPFMFSNCQLVEGDEGTSHIDSNMGQINITLWQVTNIQDAEPTFKPVTLPPLLINERAKKGIVHGIQLGEEKAEPMSSYCRVNKVKEVVTFIFRYRPISILRANDIAPPEQKSRQIQDDIIDLTIDDDEEEDEADKKIRELKEQLDMLERQKKQKKRKRNPSDAGIKREIKAEIEIDLT</sequence>
<dbReference type="PROSITE" id="PS00624">
    <property type="entry name" value="GMC_OXRED_2"/>
    <property type="match status" value="3"/>
</dbReference>
<dbReference type="InterPro" id="IPR007867">
    <property type="entry name" value="GMC_OxRtase_C"/>
</dbReference>
<feature type="region of interest" description="Disordered" evidence="15">
    <location>
        <begin position="1543"/>
        <end position="1562"/>
    </location>
</feature>
<keyword evidence="13" id="KW-0285">Flavoprotein</keyword>
<comment type="subcellular location">
    <subcellularLocation>
        <location evidence="2">Secreted</location>
    </subcellularLocation>
</comment>
<evidence type="ECO:0000256" key="7">
    <source>
        <dbReference type="ARBA" id="ARBA00024699"/>
    </source>
</evidence>
<dbReference type="InterPro" id="IPR012132">
    <property type="entry name" value="GMC_OxRdtase"/>
</dbReference>
<comment type="catalytic activity">
    <reaction evidence="10">
        <text>pyranose + acceptor = pyranos-3-ulose + reduced acceptor.</text>
        <dbReference type="EC" id="1.1.99.29"/>
    </reaction>
</comment>
<feature type="domain" description="Glucose-methanol-choline oxidoreductase N-terminal" evidence="17">
    <location>
        <begin position="1320"/>
        <end position="1334"/>
    </location>
</feature>
<keyword evidence="13" id="KW-0274">FAD</keyword>
<comment type="catalytic activity">
    <reaction evidence="12">
        <text>a pyranoside + acceptor = a pyranosid-3,4-diulose + reduced acceptor.</text>
        <dbReference type="EC" id="1.1.99.29"/>
    </reaction>
</comment>
<dbReference type="GO" id="GO:0033718">
    <property type="term" value="F:pyranose dehydrogenase (acceptor) activity"/>
    <property type="evidence" value="ECO:0007669"/>
    <property type="project" value="UniProtKB-EC"/>
</dbReference>
<feature type="domain" description="Glucose-methanol-choline oxidoreductase N-terminal" evidence="16">
    <location>
        <begin position="621"/>
        <end position="644"/>
    </location>
</feature>
<comment type="catalytic activity">
    <reaction evidence="9">
        <text>pyranose + acceptor = pyranos-2,3-diulose + reduced acceptor.</text>
        <dbReference type="EC" id="1.1.99.29"/>
    </reaction>
</comment>
<evidence type="ECO:0000256" key="2">
    <source>
        <dbReference type="ARBA" id="ARBA00004613"/>
    </source>
</evidence>
<feature type="coiled-coil region" evidence="14">
    <location>
        <begin position="1817"/>
        <end position="1844"/>
    </location>
</feature>
<comment type="catalytic activity">
    <reaction evidence="8">
        <text>pyranose + acceptor = pyranos-2-ulose + reduced acceptor.</text>
        <dbReference type="EC" id="1.1.99.29"/>
    </reaction>
</comment>
<dbReference type="EC" id="1.1.99.29" evidence="5"/>
<evidence type="ECO:0000259" key="16">
    <source>
        <dbReference type="PROSITE" id="PS00623"/>
    </source>
</evidence>
<dbReference type="InterPro" id="IPR057678">
    <property type="entry name" value="DUF7918"/>
</dbReference>
<keyword evidence="14" id="KW-0175">Coiled coil</keyword>
<dbReference type="Gene3D" id="3.30.560.10">
    <property type="entry name" value="Glucose Oxidase, domain 3"/>
    <property type="match status" value="3"/>
</dbReference>
<comment type="subunit">
    <text evidence="4">Monomer.</text>
</comment>